<dbReference type="Gene3D" id="3.40.50.720">
    <property type="entry name" value="NAD(P)-binding Rossmann-like Domain"/>
    <property type="match status" value="1"/>
</dbReference>
<dbReference type="CDD" id="cd19082">
    <property type="entry name" value="AKR_AKR10A1_2"/>
    <property type="match status" value="1"/>
</dbReference>
<dbReference type="OrthoDB" id="9774191at2"/>
<feature type="domain" description="NADP-dependent oxidoreductase" evidence="3">
    <location>
        <begin position="389"/>
        <end position="664"/>
    </location>
</feature>
<evidence type="ECO:0000256" key="1">
    <source>
        <dbReference type="ARBA" id="ARBA00010928"/>
    </source>
</evidence>
<keyword evidence="2" id="KW-0560">Oxidoreductase</keyword>
<dbReference type="SUPFAM" id="SSF51430">
    <property type="entry name" value="NAD(P)-linked oxidoreductase"/>
    <property type="match status" value="1"/>
</dbReference>
<dbReference type="PANTHER" id="PTHR22604">
    <property type="entry name" value="OXIDOREDUCTASES"/>
    <property type="match status" value="1"/>
</dbReference>
<dbReference type="InterPro" id="IPR036812">
    <property type="entry name" value="NAD(P)_OxRdtase_dom_sf"/>
</dbReference>
<dbReference type="InterPro" id="IPR023210">
    <property type="entry name" value="NADP_OxRdtase_dom"/>
</dbReference>
<evidence type="ECO:0000313" key="7">
    <source>
        <dbReference type="Proteomes" id="UP000596977"/>
    </source>
</evidence>
<dbReference type="InterPro" id="IPR050984">
    <property type="entry name" value="Gfo/Idh/MocA_domain"/>
</dbReference>
<dbReference type="Pfam" id="PF22725">
    <property type="entry name" value="GFO_IDH_MocA_C3"/>
    <property type="match status" value="1"/>
</dbReference>
<accession>A0A916R8M6</accession>
<dbReference type="Gene3D" id="3.30.360.10">
    <property type="entry name" value="Dihydrodipicolinate Reductase, domain 2"/>
    <property type="match status" value="1"/>
</dbReference>
<keyword evidence="7" id="KW-1185">Reference proteome</keyword>
<evidence type="ECO:0000313" key="6">
    <source>
        <dbReference type="EMBL" id="GGA44377.1"/>
    </source>
</evidence>
<organism evidence="6 7">
    <name type="scientific">Pelagibacterium lentulum</name>
    <dbReference type="NCBI Taxonomy" id="2029865"/>
    <lineage>
        <taxon>Bacteria</taxon>
        <taxon>Pseudomonadati</taxon>
        <taxon>Pseudomonadota</taxon>
        <taxon>Alphaproteobacteria</taxon>
        <taxon>Hyphomicrobiales</taxon>
        <taxon>Devosiaceae</taxon>
        <taxon>Pelagibacterium</taxon>
    </lineage>
</organism>
<evidence type="ECO:0000259" key="3">
    <source>
        <dbReference type="Pfam" id="PF00248"/>
    </source>
</evidence>
<gene>
    <name evidence="6" type="ORF">GCM10011499_12540</name>
</gene>
<evidence type="ECO:0000256" key="2">
    <source>
        <dbReference type="ARBA" id="ARBA00023002"/>
    </source>
</evidence>
<dbReference type="InterPro" id="IPR000683">
    <property type="entry name" value="Gfo/Idh/MocA-like_OxRdtase_N"/>
</dbReference>
<proteinExistence type="inferred from homology"/>
<protein>
    <submittedName>
        <fullName evidence="6">Oxidoreductase</fullName>
    </submittedName>
</protein>
<comment type="caution">
    <text evidence="6">The sequence shown here is derived from an EMBL/GenBank/DDBJ whole genome shotgun (WGS) entry which is preliminary data.</text>
</comment>
<dbReference type="GO" id="GO:0000166">
    <property type="term" value="F:nucleotide binding"/>
    <property type="evidence" value="ECO:0007669"/>
    <property type="project" value="InterPro"/>
</dbReference>
<dbReference type="Pfam" id="PF00248">
    <property type="entry name" value="Aldo_ket_red"/>
    <property type="match status" value="1"/>
</dbReference>
<reference evidence="6 7" key="1">
    <citation type="journal article" date="2014" name="Int. J. Syst. Evol. Microbiol.">
        <title>Complete genome sequence of Corynebacterium casei LMG S-19264T (=DSM 44701T), isolated from a smear-ripened cheese.</title>
        <authorList>
            <consortium name="US DOE Joint Genome Institute (JGI-PGF)"/>
            <person name="Walter F."/>
            <person name="Albersmeier A."/>
            <person name="Kalinowski J."/>
            <person name="Ruckert C."/>
        </authorList>
    </citation>
    <scope>NUCLEOTIDE SEQUENCE [LARGE SCALE GENOMIC DNA]</scope>
    <source>
        <strain evidence="6 7">CGMCC 1.15896</strain>
    </source>
</reference>
<dbReference type="Proteomes" id="UP000596977">
    <property type="component" value="Unassembled WGS sequence"/>
</dbReference>
<evidence type="ECO:0000259" key="5">
    <source>
        <dbReference type="Pfam" id="PF22725"/>
    </source>
</evidence>
<evidence type="ECO:0000259" key="4">
    <source>
        <dbReference type="Pfam" id="PF01408"/>
    </source>
</evidence>
<dbReference type="Pfam" id="PF01408">
    <property type="entry name" value="GFO_IDH_MocA"/>
    <property type="match status" value="1"/>
</dbReference>
<dbReference type="GO" id="GO:0016491">
    <property type="term" value="F:oxidoreductase activity"/>
    <property type="evidence" value="ECO:0007669"/>
    <property type="project" value="UniProtKB-KW"/>
</dbReference>
<dbReference type="InterPro" id="IPR036291">
    <property type="entry name" value="NAD(P)-bd_dom_sf"/>
</dbReference>
<dbReference type="RefSeq" id="WP_127072746.1">
    <property type="nucleotide sequence ID" value="NZ_BMKB01000002.1"/>
</dbReference>
<dbReference type="PANTHER" id="PTHR22604:SF105">
    <property type="entry name" value="TRANS-1,2-DIHYDROBENZENE-1,2-DIOL DEHYDROGENASE"/>
    <property type="match status" value="1"/>
</dbReference>
<sequence length="671" mass="73696">MTDTKSLRWGILGPGGIARAFAGGIAHSQTGKLVALGARDATKPDYLEHFPGARVHEGYDSLLADDEVDAIYISTPHPFHAQWAIKAVKAGKHVLVEKPMGLSAYEADAIFHAAEKAGVFAGEAFMYRVHPQTAKLLELVSTGAIGEVRLIKSSFGFAMPKFDPEHRLYANHLAGGGILDVGCYPVSIARLIAGAVAGKPFLEPTNVAGVAHIGQSGVDEWASAVLKFENEIIAEVSCSVSVAQDNMLRIYGTTGRIEVADFWFASGKQGGVGEIEIHRPDGAVETVEVREDKWLYAFEVDAVAEAVAAGTQEFAAPGMSWDDTLGNLRVLDKWRADAGLTYEIETPALRKHTLVGEALEKRYDIIRHRPIEGIGKSASQVALGFESFPNFSSAAIMLDAFFERGGTVYDTAYIYQGGLTERNFGDWLKARGVREEVVLIGKGAHSPLVYPDVISKQLDQSLERLSTDYVDIYFMHRDNTDIPVGEFVDAMDREVKAGRIRGPIGGSNWTRERLDEARAYAEANGKTVPTVFSNNFSLAEMLDPIWPGCVASSDDDWKDWQNGRGMTNFAWSSQARGFFTDRAGRDKQDDEEIVRCWYSESNFGRRDRAVELAEKLGKSPIHIALAYCLAQPFNVVPLIGPRRLQELDDSLKAFEIALTPEDAKWLETGER</sequence>
<dbReference type="SUPFAM" id="SSF51735">
    <property type="entry name" value="NAD(P)-binding Rossmann-fold domains"/>
    <property type="match status" value="1"/>
</dbReference>
<dbReference type="AlphaFoldDB" id="A0A916R8M6"/>
<name>A0A916R8M6_9HYPH</name>
<dbReference type="SUPFAM" id="SSF55347">
    <property type="entry name" value="Glyceraldehyde-3-phosphate dehydrogenase-like, C-terminal domain"/>
    <property type="match status" value="1"/>
</dbReference>
<dbReference type="Gene3D" id="3.20.20.100">
    <property type="entry name" value="NADP-dependent oxidoreductase domain"/>
    <property type="match status" value="1"/>
</dbReference>
<dbReference type="InterPro" id="IPR055170">
    <property type="entry name" value="GFO_IDH_MocA-like_dom"/>
</dbReference>
<comment type="similarity">
    <text evidence="1">Belongs to the Gfo/Idh/MocA family.</text>
</comment>
<dbReference type="EMBL" id="BMKB01000002">
    <property type="protein sequence ID" value="GGA44377.1"/>
    <property type="molecule type" value="Genomic_DNA"/>
</dbReference>
<feature type="domain" description="Gfo/Idh/MocA-like oxidoreductase N-terminal" evidence="4">
    <location>
        <begin position="7"/>
        <end position="120"/>
    </location>
</feature>
<feature type="domain" description="GFO/IDH/MocA-like oxidoreductase" evidence="5">
    <location>
        <begin position="135"/>
        <end position="258"/>
    </location>
</feature>